<protein>
    <submittedName>
        <fullName evidence="2">Uncharacterized protein</fullName>
    </submittedName>
</protein>
<sequence>MLRLTLTGILQRYATLTATVSVVAHRWSYQPKNPTEKNPSDPNESNAAPDEILMTPAGTQPSTDLSHEVSDIQELKKARRVTENALSTAYKSYLAPELSDQRDKHGRRMISYPCKM</sequence>
<evidence type="ECO:0000256" key="1">
    <source>
        <dbReference type="SAM" id="MobiDB-lite"/>
    </source>
</evidence>
<feature type="region of interest" description="Disordered" evidence="1">
    <location>
        <begin position="29"/>
        <end position="71"/>
    </location>
</feature>
<reference evidence="2 3" key="1">
    <citation type="submission" date="2019-05" db="EMBL/GenBank/DDBJ databases">
        <title>Emergence of the Ug99 lineage of the wheat stem rust pathogen through somatic hybridization.</title>
        <authorList>
            <person name="Li F."/>
            <person name="Upadhyaya N.M."/>
            <person name="Sperschneider J."/>
            <person name="Matny O."/>
            <person name="Nguyen-Phuc H."/>
            <person name="Mago R."/>
            <person name="Raley C."/>
            <person name="Miller M.E."/>
            <person name="Silverstein K.A.T."/>
            <person name="Henningsen E."/>
            <person name="Hirsch C.D."/>
            <person name="Visser B."/>
            <person name="Pretorius Z.A."/>
            <person name="Steffenson B.J."/>
            <person name="Schwessinger B."/>
            <person name="Dodds P.N."/>
            <person name="Figueroa M."/>
        </authorList>
    </citation>
    <scope>NUCLEOTIDE SEQUENCE [LARGE SCALE GENOMIC DNA]</scope>
    <source>
        <strain evidence="2 3">Ug99</strain>
    </source>
</reference>
<gene>
    <name evidence="2" type="ORF">PGTUg99_017471</name>
</gene>
<comment type="caution">
    <text evidence="2">The sequence shown here is derived from an EMBL/GenBank/DDBJ whole genome shotgun (WGS) entry which is preliminary data.</text>
</comment>
<organism evidence="2 3">
    <name type="scientific">Puccinia graminis f. sp. tritici</name>
    <dbReference type="NCBI Taxonomy" id="56615"/>
    <lineage>
        <taxon>Eukaryota</taxon>
        <taxon>Fungi</taxon>
        <taxon>Dikarya</taxon>
        <taxon>Basidiomycota</taxon>
        <taxon>Pucciniomycotina</taxon>
        <taxon>Pucciniomycetes</taxon>
        <taxon>Pucciniales</taxon>
        <taxon>Pucciniaceae</taxon>
        <taxon>Puccinia</taxon>
    </lineage>
</organism>
<name>A0A5B0SA35_PUCGR</name>
<dbReference type="AlphaFoldDB" id="A0A5B0SA35"/>
<evidence type="ECO:0000313" key="2">
    <source>
        <dbReference type="EMBL" id="KAA1134966.1"/>
    </source>
</evidence>
<accession>A0A5B0SA35</accession>
<evidence type="ECO:0000313" key="3">
    <source>
        <dbReference type="Proteomes" id="UP000325313"/>
    </source>
</evidence>
<dbReference type="Proteomes" id="UP000325313">
    <property type="component" value="Unassembled WGS sequence"/>
</dbReference>
<proteinExistence type="predicted"/>
<dbReference type="EMBL" id="VDEP01000043">
    <property type="protein sequence ID" value="KAA1134966.1"/>
    <property type="molecule type" value="Genomic_DNA"/>
</dbReference>